<dbReference type="AlphaFoldDB" id="A0A0E9QXP6"/>
<reference evidence="1" key="1">
    <citation type="submission" date="2014-11" db="EMBL/GenBank/DDBJ databases">
        <authorList>
            <person name="Amaro Gonzalez C."/>
        </authorList>
    </citation>
    <scope>NUCLEOTIDE SEQUENCE</scope>
</reference>
<accession>A0A0E9QXP6</accession>
<organism evidence="1">
    <name type="scientific">Anguilla anguilla</name>
    <name type="common">European freshwater eel</name>
    <name type="synonym">Muraena anguilla</name>
    <dbReference type="NCBI Taxonomy" id="7936"/>
    <lineage>
        <taxon>Eukaryota</taxon>
        <taxon>Metazoa</taxon>
        <taxon>Chordata</taxon>
        <taxon>Craniata</taxon>
        <taxon>Vertebrata</taxon>
        <taxon>Euteleostomi</taxon>
        <taxon>Actinopterygii</taxon>
        <taxon>Neopterygii</taxon>
        <taxon>Teleostei</taxon>
        <taxon>Anguilliformes</taxon>
        <taxon>Anguillidae</taxon>
        <taxon>Anguilla</taxon>
    </lineage>
</organism>
<sequence length="31" mass="3536">MSQVDSTPTGSLQAFCSYGLYTWWYNLVVMS</sequence>
<proteinExistence type="predicted"/>
<evidence type="ECO:0000313" key="1">
    <source>
        <dbReference type="EMBL" id="JAH21010.1"/>
    </source>
</evidence>
<name>A0A0E9QXP6_ANGAN</name>
<reference evidence="1" key="2">
    <citation type="journal article" date="2015" name="Fish Shellfish Immunol.">
        <title>Early steps in the European eel (Anguilla anguilla)-Vibrio vulnificus interaction in the gills: Role of the RtxA13 toxin.</title>
        <authorList>
            <person name="Callol A."/>
            <person name="Pajuelo D."/>
            <person name="Ebbesson L."/>
            <person name="Teles M."/>
            <person name="MacKenzie S."/>
            <person name="Amaro C."/>
        </authorList>
    </citation>
    <scope>NUCLEOTIDE SEQUENCE</scope>
</reference>
<protein>
    <submittedName>
        <fullName evidence="1">Uncharacterized protein</fullName>
    </submittedName>
</protein>
<dbReference type="EMBL" id="GBXM01087567">
    <property type="protein sequence ID" value="JAH21010.1"/>
    <property type="molecule type" value="Transcribed_RNA"/>
</dbReference>